<keyword evidence="4 7" id="KW-0812">Transmembrane</keyword>
<keyword evidence="9" id="KW-0378">Hydrolase</keyword>
<gene>
    <name evidence="9" type="ORF">A3A87_10355</name>
</gene>
<evidence type="ECO:0000313" key="10">
    <source>
        <dbReference type="Proteomes" id="UP000179037"/>
    </source>
</evidence>
<dbReference type="Proteomes" id="UP000179037">
    <property type="component" value="Unassembled WGS sequence"/>
</dbReference>
<keyword evidence="2" id="KW-1003">Cell membrane</keyword>
<evidence type="ECO:0000256" key="4">
    <source>
        <dbReference type="ARBA" id="ARBA00022692"/>
    </source>
</evidence>
<evidence type="ECO:0000256" key="7">
    <source>
        <dbReference type="SAM" id="Phobius"/>
    </source>
</evidence>
<feature type="transmembrane region" description="Helical" evidence="7">
    <location>
        <begin position="76"/>
        <end position="94"/>
    </location>
</feature>
<feature type="transmembrane region" description="Helical" evidence="7">
    <location>
        <begin position="198"/>
        <end position="218"/>
    </location>
</feature>
<protein>
    <submittedName>
        <fullName evidence="9">Rhomboid family intramembrane serine protease</fullName>
    </submittedName>
</protein>
<keyword evidence="6 7" id="KW-0472">Membrane</keyword>
<proteinExistence type="predicted"/>
<name>A0A1F6U5L7_9PROT</name>
<dbReference type="GO" id="GO:0004252">
    <property type="term" value="F:serine-type endopeptidase activity"/>
    <property type="evidence" value="ECO:0007669"/>
    <property type="project" value="InterPro"/>
</dbReference>
<keyword evidence="5 7" id="KW-1133">Transmembrane helix</keyword>
<comment type="caution">
    <text evidence="9">The sequence shown here is derived from an EMBL/GenBank/DDBJ whole genome shotgun (WGS) entry which is preliminary data.</text>
</comment>
<sequence length="231" mass="24945">MIPLHDDNPTTIKPYITIAVIALATLVFLWQLSLGARGFEVAVLSLGVIPATLLGGQSLPPELALVPPTMTVFTSMFLHGGWMHLIGNMLYLWIFGNNVEDAMGHVRFVIFYLLCGITAVFAQALPNADSTIPMIGASGAISGVLGAYLLLYPRAHVLVLVPMGFFTRTMYLPAMVVLGFWFVLQLINSALADPGKGGVAFGAHIGGFVAGMVLLPLFKYRHVRLFAPPRH</sequence>
<evidence type="ECO:0000256" key="2">
    <source>
        <dbReference type="ARBA" id="ARBA00022475"/>
    </source>
</evidence>
<dbReference type="GO" id="GO:0006508">
    <property type="term" value="P:proteolysis"/>
    <property type="evidence" value="ECO:0007669"/>
    <property type="project" value="UniProtKB-KW"/>
</dbReference>
<evidence type="ECO:0000259" key="8">
    <source>
        <dbReference type="Pfam" id="PF01694"/>
    </source>
</evidence>
<comment type="subcellular location">
    <subcellularLocation>
        <location evidence="1">Membrane</location>
        <topology evidence="1">Multi-pass membrane protein</topology>
    </subcellularLocation>
</comment>
<evidence type="ECO:0000256" key="1">
    <source>
        <dbReference type="ARBA" id="ARBA00004141"/>
    </source>
</evidence>
<keyword evidence="9" id="KW-0645">Protease</keyword>
<dbReference type="GO" id="GO:0016020">
    <property type="term" value="C:membrane"/>
    <property type="evidence" value="ECO:0007669"/>
    <property type="project" value="UniProtKB-SubCell"/>
</dbReference>
<accession>A0A1F6U5L7</accession>
<dbReference type="PANTHER" id="PTHR43066">
    <property type="entry name" value="RHOMBOID-RELATED PROTEIN"/>
    <property type="match status" value="1"/>
</dbReference>
<dbReference type="SUPFAM" id="SSF144091">
    <property type="entry name" value="Rhomboid-like"/>
    <property type="match status" value="1"/>
</dbReference>
<dbReference type="EMBL" id="MFTC01000010">
    <property type="protein sequence ID" value="OGI52676.1"/>
    <property type="molecule type" value="Genomic_DNA"/>
</dbReference>
<dbReference type="InterPro" id="IPR035952">
    <property type="entry name" value="Rhomboid-like_sf"/>
</dbReference>
<evidence type="ECO:0000256" key="5">
    <source>
        <dbReference type="ARBA" id="ARBA00022989"/>
    </source>
</evidence>
<evidence type="ECO:0000313" key="9">
    <source>
        <dbReference type="EMBL" id="OGI52676.1"/>
    </source>
</evidence>
<dbReference type="FunFam" id="1.20.1540.10:FF:000027">
    <property type="entry name" value="Rhomboid family intramembrane serine protease"/>
    <property type="match status" value="1"/>
</dbReference>
<dbReference type="AlphaFoldDB" id="A0A1F6U5L7"/>
<feature type="transmembrane region" description="Helical" evidence="7">
    <location>
        <begin position="131"/>
        <end position="151"/>
    </location>
</feature>
<organism evidence="9 10">
    <name type="scientific">Candidatus Muproteobacteria bacterium RIFCSPLOWO2_01_FULL_60_18</name>
    <dbReference type="NCBI Taxonomy" id="1817768"/>
    <lineage>
        <taxon>Bacteria</taxon>
        <taxon>Pseudomonadati</taxon>
        <taxon>Pseudomonadota</taxon>
        <taxon>Candidatus Muproteobacteria</taxon>
    </lineage>
</organism>
<dbReference type="Pfam" id="PF01694">
    <property type="entry name" value="Rhomboid"/>
    <property type="match status" value="1"/>
</dbReference>
<feature type="domain" description="Peptidase S54 rhomboid" evidence="8">
    <location>
        <begin position="71"/>
        <end position="217"/>
    </location>
</feature>
<evidence type="ECO:0000256" key="6">
    <source>
        <dbReference type="ARBA" id="ARBA00023136"/>
    </source>
</evidence>
<evidence type="ECO:0000256" key="3">
    <source>
        <dbReference type="ARBA" id="ARBA00022519"/>
    </source>
</evidence>
<dbReference type="Gene3D" id="1.20.1540.10">
    <property type="entry name" value="Rhomboid-like"/>
    <property type="match status" value="1"/>
</dbReference>
<dbReference type="STRING" id="1817768.A3A87_10355"/>
<dbReference type="InterPro" id="IPR022764">
    <property type="entry name" value="Peptidase_S54_rhomboid_dom"/>
</dbReference>
<feature type="transmembrane region" description="Helical" evidence="7">
    <location>
        <begin position="39"/>
        <end position="56"/>
    </location>
</feature>
<feature type="transmembrane region" description="Helical" evidence="7">
    <location>
        <begin position="12"/>
        <end position="32"/>
    </location>
</feature>
<dbReference type="PANTHER" id="PTHR43066:SF26">
    <property type="entry name" value="RHOMBOID PROTEASE GLPG"/>
    <property type="match status" value="1"/>
</dbReference>
<feature type="transmembrane region" description="Helical" evidence="7">
    <location>
        <begin position="171"/>
        <end position="192"/>
    </location>
</feature>
<keyword evidence="3" id="KW-0997">Cell inner membrane</keyword>
<reference evidence="9 10" key="1">
    <citation type="journal article" date="2016" name="Nat. Commun.">
        <title>Thousands of microbial genomes shed light on interconnected biogeochemical processes in an aquifer system.</title>
        <authorList>
            <person name="Anantharaman K."/>
            <person name="Brown C.T."/>
            <person name="Hug L.A."/>
            <person name="Sharon I."/>
            <person name="Castelle C.J."/>
            <person name="Probst A.J."/>
            <person name="Thomas B.C."/>
            <person name="Singh A."/>
            <person name="Wilkins M.J."/>
            <person name="Karaoz U."/>
            <person name="Brodie E.L."/>
            <person name="Williams K.H."/>
            <person name="Hubbard S.S."/>
            <person name="Banfield J.F."/>
        </authorList>
    </citation>
    <scope>NUCLEOTIDE SEQUENCE [LARGE SCALE GENOMIC DNA]</scope>
</reference>
<feature type="transmembrane region" description="Helical" evidence="7">
    <location>
        <begin position="106"/>
        <end position="125"/>
    </location>
</feature>